<dbReference type="Proteomes" id="UP000198287">
    <property type="component" value="Unassembled WGS sequence"/>
</dbReference>
<dbReference type="GO" id="GO:0005975">
    <property type="term" value="P:carbohydrate metabolic process"/>
    <property type="evidence" value="ECO:0007669"/>
    <property type="project" value="InterPro"/>
</dbReference>
<dbReference type="InterPro" id="IPR006102">
    <property type="entry name" value="Ig-like_GH2"/>
</dbReference>
<keyword evidence="8 12" id="KW-0378">Hydrolase</keyword>
<name>A0A226F604_FOLCA</name>
<feature type="domain" description="Glycoside hydrolase family 2 immunoglobulin-like beta-sandwich" evidence="14">
    <location>
        <begin position="229"/>
        <end position="345"/>
    </location>
</feature>
<dbReference type="EMBL" id="LNIX01000001">
    <property type="protein sequence ID" value="OXA64937.1"/>
    <property type="molecule type" value="Genomic_DNA"/>
</dbReference>
<keyword evidence="7 13" id="KW-0732">Signal</keyword>
<dbReference type="GO" id="GO:0030246">
    <property type="term" value="F:carbohydrate binding"/>
    <property type="evidence" value="ECO:0007669"/>
    <property type="project" value="TreeGrafter"/>
</dbReference>
<comment type="activity regulation">
    <text evidence="12">Inhibited by L-aspartic acid.</text>
</comment>
<keyword evidence="9" id="KW-0325">Glycoprotein</keyword>
<dbReference type="PRINTS" id="PR00132">
    <property type="entry name" value="GLHYDRLASE2"/>
</dbReference>
<dbReference type="SUPFAM" id="SSF51445">
    <property type="entry name" value="(Trans)glycosidases"/>
    <property type="match status" value="1"/>
</dbReference>
<comment type="subcellular location">
    <subcellularLocation>
        <location evidence="2">Lysosome</location>
    </subcellularLocation>
</comment>
<dbReference type="SUPFAM" id="SSF49303">
    <property type="entry name" value="beta-Galactosidase/glucuronidase domain"/>
    <property type="match status" value="1"/>
</dbReference>
<dbReference type="GO" id="GO:0004566">
    <property type="term" value="F:beta-glucuronidase activity"/>
    <property type="evidence" value="ECO:0007669"/>
    <property type="project" value="UniProtKB-EC"/>
</dbReference>
<dbReference type="GO" id="GO:0005615">
    <property type="term" value="C:extracellular space"/>
    <property type="evidence" value="ECO:0007669"/>
    <property type="project" value="TreeGrafter"/>
</dbReference>
<keyword evidence="18" id="KW-1185">Reference proteome</keyword>
<dbReference type="InterPro" id="IPR006103">
    <property type="entry name" value="Glyco_hydro_2_cat"/>
</dbReference>
<dbReference type="Pfam" id="PF02837">
    <property type="entry name" value="Glyco_hydro_2_N"/>
    <property type="match status" value="1"/>
</dbReference>
<dbReference type="Gene3D" id="2.60.120.260">
    <property type="entry name" value="Galactose-binding domain-like"/>
    <property type="match status" value="1"/>
</dbReference>
<dbReference type="InterPro" id="IPR036156">
    <property type="entry name" value="Beta-gal/glucu_dom_sf"/>
</dbReference>
<evidence type="ECO:0000256" key="1">
    <source>
        <dbReference type="ARBA" id="ARBA00003025"/>
    </source>
</evidence>
<dbReference type="PROSITE" id="PS00719">
    <property type="entry name" value="GLYCOSYL_HYDROL_F2_1"/>
    <property type="match status" value="1"/>
</dbReference>
<evidence type="ECO:0000256" key="10">
    <source>
        <dbReference type="ARBA" id="ARBA00023228"/>
    </source>
</evidence>
<evidence type="ECO:0000313" key="18">
    <source>
        <dbReference type="Proteomes" id="UP000198287"/>
    </source>
</evidence>
<evidence type="ECO:0000313" key="17">
    <source>
        <dbReference type="EMBL" id="OXA64937.1"/>
    </source>
</evidence>
<dbReference type="GO" id="GO:0019391">
    <property type="term" value="P:glucuronoside catabolic process"/>
    <property type="evidence" value="ECO:0007669"/>
    <property type="project" value="TreeGrafter"/>
</dbReference>
<dbReference type="PANTHER" id="PTHR10066">
    <property type="entry name" value="BETA-GLUCURONIDASE"/>
    <property type="match status" value="1"/>
</dbReference>
<comment type="similarity">
    <text evidence="3 12">Belongs to the glycosyl hydrolase 2 family.</text>
</comment>
<dbReference type="OrthoDB" id="408532at2759"/>
<dbReference type="AlphaFoldDB" id="A0A226F604"/>
<comment type="catalytic activity">
    <reaction evidence="12">
        <text>a beta-D-glucuronoside + H2O = D-glucuronate + an alcohol</text>
        <dbReference type="Rhea" id="RHEA:17633"/>
        <dbReference type="ChEBI" id="CHEBI:15377"/>
        <dbReference type="ChEBI" id="CHEBI:30879"/>
        <dbReference type="ChEBI" id="CHEBI:58720"/>
        <dbReference type="ChEBI" id="CHEBI:83411"/>
        <dbReference type="EC" id="3.2.1.31"/>
    </reaction>
</comment>
<dbReference type="NCBIfam" id="NF007538">
    <property type="entry name" value="PRK10150.1"/>
    <property type="match status" value="1"/>
</dbReference>
<dbReference type="FunFam" id="2.60.120.260:FF:000027">
    <property type="entry name" value="Beta-glucuronidase"/>
    <property type="match status" value="1"/>
</dbReference>
<evidence type="ECO:0000256" key="5">
    <source>
        <dbReference type="ARBA" id="ARBA00012761"/>
    </source>
</evidence>
<dbReference type="Pfam" id="PF00703">
    <property type="entry name" value="Glyco_hydro_2"/>
    <property type="match status" value="1"/>
</dbReference>
<evidence type="ECO:0000256" key="12">
    <source>
        <dbReference type="RuleBase" id="RU361154"/>
    </source>
</evidence>
<evidence type="ECO:0000256" key="11">
    <source>
        <dbReference type="ARBA" id="ARBA00023295"/>
    </source>
</evidence>
<dbReference type="InterPro" id="IPR023232">
    <property type="entry name" value="Glyco_hydro_2_AS"/>
</dbReference>
<comment type="caution">
    <text evidence="17">The sequence shown here is derived from an EMBL/GenBank/DDBJ whole genome shotgun (WGS) entry which is preliminary data.</text>
</comment>
<dbReference type="SUPFAM" id="SSF49785">
    <property type="entry name" value="Galactose-binding domain-like"/>
    <property type="match status" value="1"/>
</dbReference>
<evidence type="ECO:0000256" key="2">
    <source>
        <dbReference type="ARBA" id="ARBA00004371"/>
    </source>
</evidence>
<evidence type="ECO:0000259" key="16">
    <source>
        <dbReference type="Pfam" id="PF02837"/>
    </source>
</evidence>
<dbReference type="Gene3D" id="2.60.40.10">
    <property type="entry name" value="Immunoglobulins"/>
    <property type="match status" value="1"/>
</dbReference>
<evidence type="ECO:0000256" key="6">
    <source>
        <dbReference type="ARBA" id="ARBA00016205"/>
    </source>
</evidence>
<dbReference type="Pfam" id="PF02836">
    <property type="entry name" value="Glyco_hydro_2_C"/>
    <property type="match status" value="1"/>
</dbReference>
<dbReference type="InterPro" id="IPR013783">
    <property type="entry name" value="Ig-like_fold"/>
</dbReference>
<reference evidence="17 18" key="1">
    <citation type="submission" date="2015-12" db="EMBL/GenBank/DDBJ databases">
        <title>The genome of Folsomia candida.</title>
        <authorList>
            <person name="Faddeeva A."/>
            <person name="Derks M.F."/>
            <person name="Anvar Y."/>
            <person name="Smit S."/>
            <person name="Van Straalen N."/>
            <person name="Roelofs D."/>
        </authorList>
    </citation>
    <scope>NUCLEOTIDE SEQUENCE [LARGE SCALE GENOMIC DNA]</scope>
    <source>
        <strain evidence="17 18">VU population</strain>
        <tissue evidence="17">Whole body</tissue>
    </source>
</reference>
<feature type="domain" description="Glycosyl hydrolases family 2 sugar binding" evidence="16">
    <location>
        <begin position="46"/>
        <end position="226"/>
    </location>
</feature>
<dbReference type="OMA" id="IHDHVGW"/>
<organism evidence="17 18">
    <name type="scientific">Folsomia candida</name>
    <name type="common">Springtail</name>
    <dbReference type="NCBI Taxonomy" id="158441"/>
    <lineage>
        <taxon>Eukaryota</taxon>
        <taxon>Metazoa</taxon>
        <taxon>Ecdysozoa</taxon>
        <taxon>Arthropoda</taxon>
        <taxon>Hexapoda</taxon>
        <taxon>Collembola</taxon>
        <taxon>Entomobryomorpha</taxon>
        <taxon>Isotomoidea</taxon>
        <taxon>Isotomidae</taxon>
        <taxon>Proisotominae</taxon>
        <taxon>Folsomia</taxon>
    </lineage>
</organism>
<dbReference type="FunFam" id="2.60.40.10:FF:000628">
    <property type="entry name" value="Beta-glucuronidase"/>
    <property type="match status" value="1"/>
</dbReference>
<dbReference type="InterPro" id="IPR006101">
    <property type="entry name" value="Glyco_hydro_2"/>
</dbReference>
<dbReference type="GO" id="GO:0005764">
    <property type="term" value="C:lysosome"/>
    <property type="evidence" value="ECO:0007669"/>
    <property type="project" value="UniProtKB-SubCell"/>
</dbReference>
<dbReference type="PROSITE" id="PS00608">
    <property type="entry name" value="GLYCOSYL_HYDROL_F2_2"/>
    <property type="match status" value="1"/>
</dbReference>
<dbReference type="InterPro" id="IPR006104">
    <property type="entry name" value="Glyco_hydro_2_N"/>
</dbReference>
<keyword evidence="11 12" id="KW-0326">Glycosidase</keyword>
<evidence type="ECO:0000259" key="14">
    <source>
        <dbReference type="Pfam" id="PF00703"/>
    </source>
</evidence>
<accession>A0A226F604</accession>
<evidence type="ECO:0000256" key="7">
    <source>
        <dbReference type="ARBA" id="ARBA00022729"/>
    </source>
</evidence>
<dbReference type="EC" id="3.2.1.31" evidence="5 12"/>
<feature type="chain" id="PRO_5012646581" description="Beta-glucuronidase" evidence="13">
    <location>
        <begin position="28"/>
        <end position="673"/>
    </location>
</feature>
<evidence type="ECO:0000256" key="4">
    <source>
        <dbReference type="ARBA" id="ARBA00011881"/>
    </source>
</evidence>
<evidence type="ECO:0000256" key="9">
    <source>
        <dbReference type="ARBA" id="ARBA00023180"/>
    </source>
</evidence>
<evidence type="ECO:0000259" key="15">
    <source>
        <dbReference type="Pfam" id="PF02836"/>
    </source>
</evidence>
<evidence type="ECO:0000256" key="13">
    <source>
        <dbReference type="SAM" id="SignalP"/>
    </source>
</evidence>
<comment type="subunit">
    <text evidence="4 12">Homotetramer.</text>
</comment>
<dbReference type="InterPro" id="IPR017853">
    <property type="entry name" value="GH"/>
</dbReference>
<proteinExistence type="inferred from homology"/>
<dbReference type="Gene3D" id="3.20.20.80">
    <property type="entry name" value="Glycosidases"/>
    <property type="match status" value="1"/>
</dbReference>
<dbReference type="InterPro" id="IPR023230">
    <property type="entry name" value="Glyco_hydro_2_CS"/>
</dbReference>
<keyword evidence="10 12" id="KW-0458">Lysosome</keyword>
<dbReference type="PANTHER" id="PTHR10066:SF67">
    <property type="entry name" value="BETA-GLUCURONIDASE"/>
    <property type="match status" value="1"/>
</dbReference>
<evidence type="ECO:0000256" key="8">
    <source>
        <dbReference type="ARBA" id="ARBA00022801"/>
    </source>
</evidence>
<feature type="domain" description="Glycoside hydrolase family 2 catalytic" evidence="15">
    <location>
        <begin position="350"/>
        <end position="645"/>
    </location>
</feature>
<dbReference type="InterPro" id="IPR008979">
    <property type="entry name" value="Galactose-bd-like_sf"/>
</dbReference>
<protein>
    <recommendedName>
        <fullName evidence="6 12">Beta-glucuronidase</fullName>
        <ecNumber evidence="5 12">3.2.1.31</ecNumber>
    </recommendedName>
</protein>
<comment type="function">
    <text evidence="1 12">Plays an important role in the degradation of dermatan and keratan sulfates.</text>
</comment>
<sequence length="673" mass="77213">MMCPRYVSNLLCVSLILMFFGTRSSSGQQNTGGILFPQESETRERKSLDGIWNFRISPRNDPDLGFRLEWYNRPLDQNGHVELMPVPSSYNDITQSKLIRDHVGWAWYDREFRIPKDWFSNQRIWLRFGGVNYHAIVWVNGIKVLEHSGGHLPFLAELSTEYLSAQSTNRITVAVNNTLSSVTIPQGRIVRQSASRYPVGYFTLDYAFDFFNYAGIHRTVYLYSTPVSHIDDIKVTTDVQGSEGLVSYFVDISQSNPRQHPNAIRKISTKQDFRVSVRLEDKAGVSVATSSGESGVLRVTNAKLWWPFTMVSDDSNAGYRYTLVAIVLDALGQQVDVYRLKIGIRTVKWNTNTFFINDRPFYFRGFGRHEDFNIRGKGIDPVMLVKDHNLVKWTGANSYRTSHYPYSEEIMDLTDELGIVIIDEISAVSIDGFGPELLATHKSQLTQLIHRDKNRPSVVMWSVSNEPQSQKPEAGPYFKEVFALTKSLDSTRPVTIVLNQQWSQDKSAQYADIICINRYYAWYSDTGHTEVITNSVIQDVNNWVNKFNRPLIISEYGSDTVAGLHMSPDFVFTEEFQIEYLKEHFKAFDALRQNGTLIGEMIWNFADFMTVQGITRIVGNRKGVFTRDRQPKASAHLLRTRYHLLANELEKYPLPTDLRNLIPIYGKKSRTEL</sequence>
<feature type="signal peptide" evidence="13">
    <location>
        <begin position="1"/>
        <end position="27"/>
    </location>
</feature>
<dbReference type="FunFam" id="3.20.20.80:FF:000029">
    <property type="entry name" value="Beta-glucuronidase"/>
    <property type="match status" value="1"/>
</dbReference>
<gene>
    <name evidence="17" type="ORF">Fcan01_03528</name>
</gene>
<dbReference type="STRING" id="158441.A0A226F604"/>
<evidence type="ECO:0000256" key="3">
    <source>
        <dbReference type="ARBA" id="ARBA00007401"/>
    </source>
</evidence>